<comment type="catalytic activity">
    <reaction evidence="7">
        <text>O-phospho-L-threonyl-[protein] + H2O = L-threonyl-[protein] + phosphate</text>
        <dbReference type="Rhea" id="RHEA:47004"/>
        <dbReference type="Rhea" id="RHEA-COMP:11060"/>
        <dbReference type="Rhea" id="RHEA-COMP:11605"/>
        <dbReference type="ChEBI" id="CHEBI:15377"/>
        <dbReference type="ChEBI" id="CHEBI:30013"/>
        <dbReference type="ChEBI" id="CHEBI:43474"/>
        <dbReference type="ChEBI" id="CHEBI:61977"/>
        <dbReference type="EC" id="3.1.3.16"/>
    </reaction>
</comment>
<dbReference type="InterPro" id="IPR050341">
    <property type="entry name" value="PP1_catalytic_subunit"/>
</dbReference>
<evidence type="ECO:0000256" key="5">
    <source>
        <dbReference type="ARBA" id="ARBA00023211"/>
    </source>
</evidence>
<reference evidence="9" key="1">
    <citation type="submission" date="2022-11" db="EMBL/GenBank/DDBJ databases">
        <title>Centuries of genome instability and evolution in soft-shell clam transmissible cancer (bioRxiv).</title>
        <authorList>
            <person name="Hart S.F.M."/>
            <person name="Yonemitsu M.A."/>
            <person name="Giersch R.M."/>
            <person name="Beal B.F."/>
            <person name="Arriagada G."/>
            <person name="Davis B.W."/>
            <person name="Ostrander E.A."/>
            <person name="Goff S.P."/>
            <person name="Metzger M.J."/>
        </authorList>
    </citation>
    <scope>NUCLEOTIDE SEQUENCE</scope>
    <source>
        <strain evidence="9">MELC-2E11</strain>
        <tissue evidence="9">Siphon/mantle</tissue>
    </source>
</reference>
<evidence type="ECO:0000256" key="2">
    <source>
        <dbReference type="ARBA" id="ARBA00022723"/>
    </source>
</evidence>
<dbReference type="PANTHER" id="PTHR11668:SF513">
    <property type="entry name" value="SERINE_THREONINE-PROTEIN PHOSPHATASE"/>
    <property type="match status" value="1"/>
</dbReference>
<dbReference type="EMBL" id="CP111013">
    <property type="protein sequence ID" value="WAQ95990.1"/>
    <property type="molecule type" value="Genomic_DNA"/>
</dbReference>
<evidence type="ECO:0000256" key="6">
    <source>
        <dbReference type="ARBA" id="ARBA00047761"/>
    </source>
</evidence>
<keyword evidence="2" id="KW-0479">Metal-binding</keyword>
<dbReference type="InterPro" id="IPR031675">
    <property type="entry name" value="STPPase_N"/>
</dbReference>
<dbReference type="PANTHER" id="PTHR11668">
    <property type="entry name" value="SERINE/THREONINE PROTEIN PHOSPHATASE"/>
    <property type="match status" value="1"/>
</dbReference>
<name>A0ABY7DLW2_MYAAR</name>
<evidence type="ECO:0000256" key="1">
    <source>
        <dbReference type="ARBA" id="ARBA00013081"/>
    </source>
</evidence>
<dbReference type="Pfam" id="PF16891">
    <property type="entry name" value="STPPase_N"/>
    <property type="match status" value="1"/>
</dbReference>
<organism evidence="9 10">
    <name type="scientific">Mya arenaria</name>
    <name type="common">Soft-shell clam</name>
    <dbReference type="NCBI Taxonomy" id="6604"/>
    <lineage>
        <taxon>Eukaryota</taxon>
        <taxon>Metazoa</taxon>
        <taxon>Spiralia</taxon>
        <taxon>Lophotrochozoa</taxon>
        <taxon>Mollusca</taxon>
        <taxon>Bivalvia</taxon>
        <taxon>Autobranchia</taxon>
        <taxon>Heteroconchia</taxon>
        <taxon>Euheterodonta</taxon>
        <taxon>Imparidentia</taxon>
        <taxon>Neoheterodontei</taxon>
        <taxon>Myida</taxon>
        <taxon>Myoidea</taxon>
        <taxon>Myidae</taxon>
        <taxon>Mya</taxon>
    </lineage>
</organism>
<evidence type="ECO:0000256" key="7">
    <source>
        <dbReference type="ARBA" id="ARBA00048336"/>
    </source>
</evidence>
<sequence length="226" mass="25573">MMNKNTNAPNTEIDIDKVIEQLLSVKETPGKQVQLPETQIRQLCILSRQIFLQQPNLLELECPINICGDIHGQFEDLLKTFDNNGYPPDKNYLFLGDYVDRGKRSLESICLLLAYKVKYPNNCFLLQSTDFTMNARGAAVVEDSILTMHGGLSPHLMDLNQVVEDGYQFFQKRMLVTLFGAPNYCGEFDNAAATMIVGDDLTCSFTILKPTIKQLLVDDKKVKKKK</sequence>
<dbReference type="Proteomes" id="UP001164746">
    <property type="component" value="Chromosome 2"/>
</dbReference>
<dbReference type="SUPFAM" id="SSF56300">
    <property type="entry name" value="Metallo-dependent phosphatases"/>
    <property type="match status" value="1"/>
</dbReference>
<gene>
    <name evidence="9" type="ORF">MAR_028680</name>
</gene>
<dbReference type="SMART" id="SM00156">
    <property type="entry name" value="PP2Ac"/>
    <property type="match status" value="1"/>
</dbReference>
<evidence type="ECO:0000313" key="10">
    <source>
        <dbReference type="Proteomes" id="UP001164746"/>
    </source>
</evidence>
<evidence type="ECO:0000256" key="4">
    <source>
        <dbReference type="ARBA" id="ARBA00022912"/>
    </source>
</evidence>
<comment type="catalytic activity">
    <reaction evidence="6">
        <text>O-phospho-L-seryl-[protein] + H2O = L-seryl-[protein] + phosphate</text>
        <dbReference type="Rhea" id="RHEA:20629"/>
        <dbReference type="Rhea" id="RHEA-COMP:9863"/>
        <dbReference type="Rhea" id="RHEA-COMP:11604"/>
        <dbReference type="ChEBI" id="CHEBI:15377"/>
        <dbReference type="ChEBI" id="CHEBI:29999"/>
        <dbReference type="ChEBI" id="CHEBI:43474"/>
        <dbReference type="ChEBI" id="CHEBI:83421"/>
        <dbReference type="EC" id="3.1.3.16"/>
    </reaction>
</comment>
<dbReference type="InterPro" id="IPR004843">
    <property type="entry name" value="Calcineurin-like_PHP"/>
</dbReference>
<keyword evidence="3" id="KW-0378">Hydrolase</keyword>
<proteinExistence type="predicted"/>
<evidence type="ECO:0000256" key="3">
    <source>
        <dbReference type="ARBA" id="ARBA00022801"/>
    </source>
</evidence>
<keyword evidence="4" id="KW-0904">Protein phosphatase</keyword>
<dbReference type="EC" id="3.1.3.16" evidence="1"/>
<evidence type="ECO:0000259" key="8">
    <source>
        <dbReference type="SMART" id="SM00156"/>
    </source>
</evidence>
<feature type="domain" description="Serine/threonine specific protein phosphatases" evidence="8">
    <location>
        <begin position="35"/>
        <end position="212"/>
    </location>
</feature>
<keyword evidence="5" id="KW-0464">Manganese</keyword>
<keyword evidence="10" id="KW-1185">Reference proteome</keyword>
<dbReference type="InterPro" id="IPR029052">
    <property type="entry name" value="Metallo-depent_PP-like"/>
</dbReference>
<protein>
    <recommendedName>
        <fullName evidence="1">protein-serine/threonine phosphatase</fullName>
        <ecNumber evidence="1">3.1.3.16</ecNumber>
    </recommendedName>
</protein>
<dbReference type="Pfam" id="PF00149">
    <property type="entry name" value="Metallophos"/>
    <property type="match status" value="1"/>
</dbReference>
<accession>A0ABY7DLW2</accession>
<evidence type="ECO:0000313" key="9">
    <source>
        <dbReference type="EMBL" id="WAQ95990.1"/>
    </source>
</evidence>
<dbReference type="PRINTS" id="PR00114">
    <property type="entry name" value="STPHPHTASE"/>
</dbReference>
<dbReference type="Gene3D" id="3.60.21.10">
    <property type="match status" value="2"/>
</dbReference>
<dbReference type="InterPro" id="IPR006186">
    <property type="entry name" value="Ser/Thr-sp_prot-phosphatase"/>
</dbReference>